<evidence type="ECO:0000256" key="1">
    <source>
        <dbReference type="SAM" id="Phobius"/>
    </source>
</evidence>
<keyword evidence="1" id="KW-1133">Transmembrane helix</keyword>
<dbReference type="EMBL" id="SMRU01000029">
    <property type="protein sequence ID" value="TDF91525.1"/>
    <property type="molecule type" value="Genomic_DNA"/>
</dbReference>
<comment type="caution">
    <text evidence="2">The sequence shown here is derived from an EMBL/GenBank/DDBJ whole genome shotgun (WGS) entry which is preliminary data.</text>
</comment>
<evidence type="ECO:0000313" key="3">
    <source>
        <dbReference type="Proteomes" id="UP000295511"/>
    </source>
</evidence>
<accession>A0A4R5KAI2</accession>
<keyword evidence="1" id="KW-0472">Membrane</keyword>
<organism evidence="2 3">
    <name type="scientific">Arthrobacter terricola</name>
    <dbReference type="NCBI Taxonomy" id="2547396"/>
    <lineage>
        <taxon>Bacteria</taxon>
        <taxon>Bacillati</taxon>
        <taxon>Actinomycetota</taxon>
        <taxon>Actinomycetes</taxon>
        <taxon>Micrococcales</taxon>
        <taxon>Micrococcaceae</taxon>
        <taxon>Arthrobacter</taxon>
    </lineage>
</organism>
<dbReference type="AlphaFoldDB" id="A0A4R5KAI2"/>
<dbReference type="OrthoDB" id="5177340at2"/>
<keyword evidence="3" id="KW-1185">Reference proteome</keyword>
<gene>
    <name evidence="2" type="ORF">E1809_20575</name>
</gene>
<dbReference type="Proteomes" id="UP000295511">
    <property type="component" value="Unassembled WGS sequence"/>
</dbReference>
<keyword evidence="1" id="KW-0812">Transmembrane</keyword>
<proteinExistence type="predicted"/>
<protein>
    <submittedName>
        <fullName evidence="2">Uncharacterized protein</fullName>
    </submittedName>
</protein>
<sequence length="402" mass="43768">MTADALRRALMAAAADRWLSASDMVAAARSTPVLSDQRRVRELTLEAISELVSDGLLVPGAFGTGRYIPWTLTGTDAARKVAGEWNTSAMSRTWFTAKANLNSSGPGKLPKRTPRHSAREISFEASSAVTGSDAAGEWLQLTKTTRLQAATPPDPAPPTWKGSWLRRRLWLKRAAAVLLIASVTAWLGWAVIAGIRHRFASYTRIDGTVTAQTDTSSRRTSLCQLDVDYTVNGRPLHGIAKVDGNCNTLPGPGTQAILDVDTADPQDIWIDGANDANHPDPLDMGMFLLVFPTAIALVLRNELSDYGAIRELLASGLQWRQVEATVTGKSADRNGVTIRLQAKDPAGIPRTFRIFYRVISPIGPARKGDKISLRLITNGKRRVLIRRPDNGRTYVARIGRTV</sequence>
<reference evidence="2 3" key="1">
    <citation type="submission" date="2019-03" db="EMBL/GenBank/DDBJ databases">
        <title>Whole genome sequence of Arthrobacter sp JH1-1.</title>
        <authorList>
            <person name="Trinh H.N."/>
        </authorList>
    </citation>
    <scope>NUCLEOTIDE SEQUENCE [LARGE SCALE GENOMIC DNA]</scope>
    <source>
        <strain evidence="2 3">JH1-1</strain>
    </source>
</reference>
<dbReference type="RefSeq" id="WP_133206112.1">
    <property type="nucleotide sequence ID" value="NZ_SMRU01000029.1"/>
</dbReference>
<feature type="transmembrane region" description="Helical" evidence="1">
    <location>
        <begin position="174"/>
        <end position="195"/>
    </location>
</feature>
<name>A0A4R5KAI2_9MICC</name>
<evidence type="ECO:0000313" key="2">
    <source>
        <dbReference type="EMBL" id="TDF91525.1"/>
    </source>
</evidence>